<dbReference type="Pfam" id="PF22725">
    <property type="entry name" value="GFO_IDH_MocA_C3"/>
    <property type="match status" value="1"/>
</dbReference>
<sequence precursor="true">MNISPIGFAVIGTGMIAEVHAQAIKETPEARLVAVWTRSAENRNAFAAKFGCRSAESLESLIADPEIRAVTIATPSGAHADVAVPFLEAGKAVLCEKPLEVSLDAVDRIVAAAERGGGTLAGVFQMRLQRAAQTVKQAVETGRFGRLVSCSAYIKWWRSDEYYSSSSWKGSYKLDGGGALINQGIHAVDLLQWIAGLPEEVSAFAAKLSHTMIEAEDTVAATLRYAHGGLGVIEAATSAWPGDDVRIEIVGDRGSATLINDRLVRWVFADPQPEDESIRAELSQGTLKVGSGDPRGMSWDGHRVLVGDLSRALLEGRPPMIPGGEARRAVQLVLAIYESARTGRTVRL</sequence>
<dbReference type="Pfam" id="PF01408">
    <property type="entry name" value="GFO_IDH_MocA"/>
    <property type="match status" value="1"/>
</dbReference>
<reference evidence="3 4" key="1">
    <citation type="journal article" date="2011" name="J. Bacteriol.">
        <title>Genome sequence of Chthoniobacter flavus Ellin428, an aerobic heterotrophic soil bacterium.</title>
        <authorList>
            <person name="Kant R."/>
            <person name="van Passel M.W."/>
            <person name="Palva A."/>
            <person name="Lucas S."/>
            <person name="Lapidus A."/>
            <person name="Glavina Del Rio T."/>
            <person name="Dalin E."/>
            <person name="Tice H."/>
            <person name="Bruce D."/>
            <person name="Goodwin L."/>
            <person name="Pitluck S."/>
            <person name="Larimer F.W."/>
            <person name="Land M.L."/>
            <person name="Hauser L."/>
            <person name="Sangwan P."/>
            <person name="de Vos W.M."/>
            <person name="Janssen P.H."/>
            <person name="Smidt H."/>
        </authorList>
    </citation>
    <scope>NUCLEOTIDE SEQUENCE [LARGE SCALE GENOMIC DNA]</scope>
    <source>
        <strain evidence="3 4">Ellin428</strain>
    </source>
</reference>
<dbReference type="InParanoid" id="B4CZ06"/>
<feature type="domain" description="Gfo/Idh/MocA-like oxidoreductase N-terminal" evidence="1">
    <location>
        <begin position="7"/>
        <end position="120"/>
    </location>
</feature>
<dbReference type="Proteomes" id="UP000005824">
    <property type="component" value="Unassembled WGS sequence"/>
</dbReference>
<dbReference type="EMBL" id="ABVL01000004">
    <property type="protein sequence ID" value="EDY20697.1"/>
    <property type="molecule type" value="Genomic_DNA"/>
</dbReference>
<dbReference type="SUPFAM" id="SSF55347">
    <property type="entry name" value="Glyceraldehyde-3-phosphate dehydrogenase-like, C-terminal domain"/>
    <property type="match status" value="1"/>
</dbReference>
<name>B4CZ06_9BACT</name>
<dbReference type="PANTHER" id="PTHR43249">
    <property type="entry name" value="UDP-N-ACETYL-2-AMINO-2-DEOXY-D-GLUCURONATE OXIDASE"/>
    <property type="match status" value="1"/>
</dbReference>
<keyword evidence="4" id="KW-1185">Reference proteome</keyword>
<dbReference type="Gene3D" id="3.40.50.720">
    <property type="entry name" value="NAD(P)-binding Rossmann-like Domain"/>
    <property type="match status" value="1"/>
</dbReference>
<evidence type="ECO:0000313" key="4">
    <source>
        <dbReference type="Proteomes" id="UP000005824"/>
    </source>
</evidence>
<comment type="caution">
    <text evidence="3">The sequence shown here is derived from an EMBL/GenBank/DDBJ whole genome shotgun (WGS) entry which is preliminary data.</text>
</comment>
<dbReference type="GO" id="GO:0000166">
    <property type="term" value="F:nucleotide binding"/>
    <property type="evidence" value="ECO:0007669"/>
    <property type="project" value="InterPro"/>
</dbReference>
<gene>
    <name evidence="3" type="ORF">CfE428DRAFT_1894</name>
</gene>
<dbReference type="RefSeq" id="WP_006979219.1">
    <property type="nucleotide sequence ID" value="NZ_ABVL01000004.1"/>
</dbReference>
<feature type="domain" description="GFO/IDH/MocA-like oxidoreductase" evidence="2">
    <location>
        <begin position="133"/>
        <end position="256"/>
    </location>
</feature>
<dbReference type="InterPro" id="IPR055170">
    <property type="entry name" value="GFO_IDH_MocA-like_dom"/>
</dbReference>
<evidence type="ECO:0000313" key="3">
    <source>
        <dbReference type="EMBL" id="EDY20697.1"/>
    </source>
</evidence>
<dbReference type="AlphaFoldDB" id="B4CZ06"/>
<organism evidence="3 4">
    <name type="scientific">Chthoniobacter flavus Ellin428</name>
    <dbReference type="NCBI Taxonomy" id="497964"/>
    <lineage>
        <taxon>Bacteria</taxon>
        <taxon>Pseudomonadati</taxon>
        <taxon>Verrucomicrobiota</taxon>
        <taxon>Spartobacteria</taxon>
        <taxon>Chthoniobacterales</taxon>
        <taxon>Chthoniobacteraceae</taxon>
        <taxon>Chthoniobacter</taxon>
    </lineage>
</organism>
<dbReference type="InterPro" id="IPR052515">
    <property type="entry name" value="Gfo/Idh/MocA_Oxidoreductase"/>
</dbReference>
<dbReference type="PANTHER" id="PTHR43249:SF1">
    <property type="entry name" value="D-GLUCOSIDE 3-DEHYDROGENASE"/>
    <property type="match status" value="1"/>
</dbReference>
<dbReference type="STRING" id="497964.CfE428DRAFT_1894"/>
<accession>B4CZ06</accession>
<protein>
    <submittedName>
        <fullName evidence="3">Oxidoreductase domain protein</fullName>
    </submittedName>
</protein>
<dbReference type="SUPFAM" id="SSF51735">
    <property type="entry name" value="NAD(P)-binding Rossmann-fold domains"/>
    <property type="match status" value="1"/>
</dbReference>
<proteinExistence type="predicted"/>
<dbReference type="InterPro" id="IPR000683">
    <property type="entry name" value="Gfo/Idh/MocA-like_OxRdtase_N"/>
</dbReference>
<dbReference type="eggNOG" id="COG0673">
    <property type="taxonomic scope" value="Bacteria"/>
</dbReference>
<dbReference type="InterPro" id="IPR036291">
    <property type="entry name" value="NAD(P)-bd_dom_sf"/>
</dbReference>
<dbReference type="Gene3D" id="3.30.360.10">
    <property type="entry name" value="Dihydrodipicolinate Reductase, domain 2"/>
    <property type="match status" value="1"/>
</dbReference>
<evidence type="ECO:0000259" key="1">
    <source>
        <dbReference type="Pfam" id="PF01408"/>
    </source>
</evidence>
<evidence type="ECO:0000259" key="2">
    <source>
        <dbReference type="Pfam" id="PF22725"/>
    </source>
</evidence>